<proteinExistence type="predicted"/>
<sequence>MFQLQRRAFEARGEGDWDSKDREVPVTSEETLLSDLVCDKCAGCSKLAELHCECERLRGGV</sequence>
<dbReference type="Proteomes" id="UP000799324">
    <property type="component" value="Unassembled WGS sequence"/>
</dbReference>
<feature type="region of interest" description="Disordered" evidence="1">
    <location>
        <begin position="1"/>
        <end position="23"/>
    </location>
</feature>
<name>A0A6A6SQ14_9PLEO</name>
<feature type="compositionally biased region" description="Basic and acidic residues" evidence="1">
    <location>
        <begin position="7"/>
        <end position="23"/>
    </location>
</feature>
<evidence type="ECO:0000256" key="1">
    <source>
        <dbReference type="SAM" id="MobiDB-lite"/>
    </source>
</evidence>
<evidence type="ECO:0000313" key="2">
    <source>
        <dbReference type="EMBL" id="KAF2648254.1"/>
    </source>
</evidence>
<organism evidence="2 3">
    <name type="scientific">Lophiostoma macrostomum CBS 122681</name>
    <dbReference type="NCBI Taxonomy" id="1314788"/>
    <lineage>
        <taxon>Eukaryota</taxon>
        <taxon>Fungi</taxon>
        <taxon>Dikarya</taxon>
        <taxon>Ascomycota</taxon>
        <taxon>Pezizomycotina</taxon>
        <taxon>Dothideomycetes</taxon>
        <taxon>Pleosporomycetidae</taxon>
        <taxon>Pleosporales</taxon>
        <taxon>Lophiostomataceae</taxon>
        <taxon>Lophiostoma</taxon>
    </lineage>
</organism>
<evidence type="ECO:0000313" key="3">
    <source>
        <dbReference type="Proteomes" id="UP000799324"/>
    </source>
</evidence>
<dbReference type="OrthoDB" id="3540210at2759"/>
<protein>
    <submittedName>
        <fullName evidence="2">Uncharacterized protein</fullName>
    </submittedName>
</protein>
<dbReference type="EMBL" id="MU004548">
    <property type="protein sequence ID" value="KAF2648254.1"/>
    <property type="molecule type" value="Genomic_DNA"/>
</dbReference>
<keyword evidence="3" id="KW-1185">Reference proteome</keyword>
<reference evidence="2" key="1">
    <citation type="journal article" date="2020" name="Stud. Mycol.">
        <title>101 Dothideomycetes genomes: a test case for predicting lifestyles and emergence of pathogens.</title>
        <authorList>
            <person name="Haridas S."/>
            <person name="Albert R."/>
            <person name="Binder M."/>
            <person name="Bloem J."/>
            <person name="Labutti K."/>
            <person name="Salamov A."/>
            <person name="Andreopoulos B."/>
            <person name="Baker S."/>
            <person name="Barry K."/>
            <person name="Bills G."/>
            <person name="Bluhm B."/>
            <person name="Cannon C."/>
            <person name="Castanera R."/>
            <person name="Culley D."/>
            <person name="Daum C."/>
            <person name="Ezra D."/>
            <person name="Gonzalez J."/>
            <person name="Henrissat B."/>
            <person name="Kuo A."/>
            <person name="Liang C."/>
            <person name="Lipzen A."/>
            <person name="Lutzoni F."/>
            <person name="Magnuson J."/>
            <person name="Mondo S."/>
            <person name="Nolan M."/>
            <person name="Ohm R."/>
            <person name="Pangilinan J."/>
            <person name="Park H.-J."/>
            <person name="Ramirez L."/>
            <person name="Alfaro M."/>
            <person name="Sun H."/>
            <person name="Tritt A."/>
            <person name="Yoshinaga Y."/>
            <person name="Zwiers L.-H."/>
            <person name="Turgeon B."/>
            <person name="Goodwin S."/>
            <person name="Spatafora J."/>
            <person name="Crous P."/>
            <person name="Grigoriev I."/>
        </authorList>
    </citation>
    <scope>NUCLEOTIDE SEQUENCE</scope>
    <source>
        <strain evidence="2">CBS 122681</strain>
    </source>
</reference>
<accession>A0A6A6SQ14</accession>
<dbReference type="AlphaFoldDB" id="A0A6A6SQ14"/>
<gene>
    <name evidence="2" type="ORF">K491DRAFT_699045</name>
</gene>